<keyword evidence="3" id="KW-1185">Reference proteome</keyword>
<dbReference type="STRING" id="1841861.GCA_900157365_03705"/>
<accession>A0A2U3PHE5</accession>
<dbReference type="AlphaFoldDB" id="A0A2U3PHE5"/>
<proteinExistence type="predicted"/>
<feature type="compositionally biased region" description="Basic residues" evidence="1">
    <location>
        <begin position="154"/>
        <end position="163"/>
    </location>
</feature>
<dbReference type="EMBL" id="FUEZ01000004">
    <property type="protein sequence ID" value="SPM43163.1"/>
    <property type="molecule type" value="Genomic_DNA"/>
</dbReference>
<evidence type="ECO:0000313" key="2">
    <source>
        <dbReference type="EMBL" id="SPM43163.1"/>
    </source>
</evidence>
<name>A0A2U3PHE5_9MYCO</name>
<feature type="region of interest" description="Disordered" evidence="1">
    <location>
        <begin position="143"/>
        <end position="163"/>
    </location>
</feature>
<evidence type="ECO:0000256" key="1">
    <source>
        <dbReference type="SAM" id="MobiDB-lite"/>
    </source>
</evidence>
<organism evidence="2 3">
    <name type="scientific">Mycobacterium numidiamassiliense</name>
    <dbReference type="NCBI Taxonomy" id="1841861"/>
    <lineage>
        <taxon>Bacteria</taxon>
        <taxon>Bacillati</taxon>
        <taxon>Actinomycetota</taxon>
        <taxon>Actinomycetes</taxon>
        <taxon>Mycobacteriales</taxon>
        <taxon>Mycobacteriaceae</taxon>
        <taxon>Mycobacterium</taxon>
    </lineage>
</organism>
<reference evidence="2 3" key="1">
    <citation type="submission" date="2017-01" db="EMBL/GenBank/DDBJ databases">
        <authorList>
            <consortium name="Urmite Genomes"/>
        </authorList>
    </citation>
    <scope>NUCLEOTIDE SEQUENCE [LARGE SCALE GENOMIC DNA]</scope>
    <source>
        <strain evidence="2 3">AB215</strain>
    </source>
</reference>
<evidence type="ECO:0000313" key="3">
    <source>
        <dbReference type="Proteomes" id="UP000240424"/>
    </source>
</evidence>
<dbReference type="Proteomes" id="UP000240424">
    <property type="component" value="Unassembled WGS sequence"/>
</dbReference>
<feature type="compositionally biased region" description="Basic and acidic residues" evidence="1">
    <location>
        <begin position="1"/>
        <end position="25"/>
    </location>
</feature>
<sequence>MDHAGLSDERASRSVVERDARDRHGFRPRSGAVRPGGAHVRQVGPTATLNPTLVTAGRPSGEIDPATAAAEAADLRQADYFLRLLNQNRRVVEHRIEGYHKAIASAEASGNTEGASGLRRMARVEEQERATLNSLIENLHRRFPGRTTAETPATHRRSPLAVR</sequence>
<gene>
    <name evidence="2" type="ORF">MNAB215_5385</name>
</gene>
<protein>
    <submittedName>
        <fullName evidence="2">Uncharacterized protein</fullName>
    </submittedName>
</protein>
<feature type="region of interest" description="Disordered" evidence="1">
    <location>
        <begin position="1"/>
        <end position="61"/>
    </location>
</feature>